<evidence type="ECO:0000256" key="1">
    <source>
        <dbReference type="SAM" id="SignalP"/>
    </source>
</evidence>
<organism evidence="2 3">
    <name type="scientific">Vitis vinifera</name>
    <name type="common">Grape</name>
    <dbReference type="NCBI Taxonomy" id="29760"/>
    <lineage>
        <taxon>Eukaryota</taxon>
        <taxon>Viridiplantae</taxon>
        <taxon>Streptophyta</taxon>
        <taxon>Embryophyta</taxon>
        <taxon>Tracheophyta</taxon>
        <taxon>Spermatophyta</taxon>
        <taxon>Magnoliopsida</taxon>
        <taxon>eudicotyledons</taxon>
        <taxon>Gunneridae</taxon>
        <taxon>Pentapetalae</taxon>
        <taxon>rosids</taxon>
        <taxon>Vitales</taxon>
        <taxon>Vitaceae</taxon>
        <taxon>Viteae</taxon>
        <taxon>Vitis</taxon>
    </lineage>
</organism>
<sequence>MASSSSLLFSVFILFSILFLASCSKDNIPATITIPLTSTFTSKPLASASLSRAHHLKHAADPKKVPIFDPKLSSSSKILDCRSPKCVSTYFPYVHLGCPRCNGNSKHCSYACPYSTQRQVDFGLPRLAKPKDLATLPFSRALLPRRFITTWVSKYQDRQQAPEDSKQVSGSRI</sequence>
<proteinExistence type="predicted"/>
<protein>
    <submittedName>
        <fullName evidence="2">Uncharacterized protein</fullName>
    </submittedName>
</protein>
<dbReference type="EMBL" id="QGNW01002335">
    <property type="protein sequence ID" value="RVW20826.1"/>
    <property type="molecule type" value="Genomic_DNA"/>
</dbReference>
<evidence type="ECO:0000313" key="3">
    <source>
        <dbReference type="Proteomes" id="UP000288805"/>
    </source>
</evidence>
<reference evidence="2 3" key="1">
    <citation type="journal article" date="2018" name="PLoS Genet.">
        <title>Population sequencing reveals clonal diversity and ancestral inbreeding in the grapevine cultivar Chardonnay.</title>
        <authorList>
            <person name="Roach M.J."/>
            <person name="Johnson D.L."/>
            <person name="Bohlmann J."/>
            <person name="van Vuuren H.J."/>
            <person name="Jones S.J."/>
            <person name="Pretorius I.S."/>
            <person name="Schmidt S.A."/>
            <person name="Borneman A.R."/>
        </authorList>
    </citation>
    <scope>NUCLEOTIDE SEQUENCE [LARGE SCALE GENOMIC DNA]</scope>
    <source>
        <strain evidence="3">cv. Chardonnay</strain>
        <tissue evidence="2">Leaf</tissue>
    </source>
</reference>
<comment type="caution">
    <text evidence="2">The sequence shown here is derived from an EMBL/GenBank/DDBJ whole genome shotgun (WGS) entry which is preliminary data.</text>
</comment>
<evidence type="ECO:0000313" key="2">
    <source>
        <dbReference type="EMBL" id="RVW20826.1"/>
    </source>
</evidence>
<dbReference type="Proteomes" id="UP000288805">
    <property type="component" value="Unassembled WGS sequence"/>
</dbReference>
<gene>
    <name evidence="2" type="ORF">CK203_110412</name>
</gene>
<accession>A0A438CD24</accession>
<feature type="chain" id="PRO_5019378741" evidence="1">
    <location>
        <begin position="24"/>
        <end position="173"/>
    </location>
</feature>
<keyword evidence="1" id="KW-0732">Signal</keyword>
<dbReference type="AlphaFoldDB" id="A0A438CD24"/>
<feature type="signal peptide" evidence="1">
    <location>
        <begin position="1"/>
        <end position="23"/>
    </location>
</feature>
<name>A0A438CD24_VITVI</name>